<name>R1G0J0_9PSEU</name>
<evidence type="ECO:0000313" key="1">
    <source>
        <dbReference type="EMBL" id="EOD65007.1"/>
    </source>
</evidence>
<keyword evidence="2" id="KW-1185">Reference proteome</keyword>
<keyword evidence="1" id="KW-0560">Oxidoreductase</keyword>
<sequence>MLLKVTRARDGYAGCIVLNAGPDHDGT</sequence>
<dbReference type="GO" id="GO:0051213">
    <property type="term" value="F:dioxygenase activity"/>
    <property type="evidence" value="ECO:0007669"/>
    <property type="project" value="UniProtKB-KW"/>
</dbReference>
<dbReference type="EMBL" id="AOUO01000448">
    <property type="protein sequence ID" value="EOD65007.1"/>
    <property type="molecule type" value="Genomic_DNA"/>
</dbReference>
<reference evidence="1 2" key="1">
    <citation type="submission" date="2013-02" db="EMBL/GenBank/DDBJ databases">
        <title>Draft genome sequence of Amycolatopsis vancoresmycina strain DSM 44592T.</title>
        <authorList>
            <person name="Kumar S."/>
            <person name="Kaur N."/>
            <person name="Kaur C."/>
            <person name="Raghava G.P.S."/>
            <person name="Mayilraj S."/>
        </authorList>
    </citation>
    <scope>NUCLEOTIDE SEQUENCE [LARGE SCALE GENOMIC DNA]</scope>
    <source>
        <strain evidence="1 2">DSM 44592</strain>
    </source>
</reference>
<dbReference type="AlphaFoldDB" id="R1G0J0"/>
<keyword evidence="1" id="KW-0223">Dioxygenase</keyword>
<protein>
    <submittedName>
        <fullName evidence="1">Protocatechuate dioxygenase</fullName>
    </submittedName>
</protein>
<accession>R1G0J0</accession>
<comment type="caution">
    <text evidence="1">The sequence shown here is derived from an EMBL/GenBank/DDBJ whole genome shotgun (WGS) entry which is preliminary data.</text>
</comment>
<gene>
    <name evidence="1" type="ORF">H480_28901</name>
</gene>
<evidence type="ECO:0000313" key="2">
    <source>
        <dbReference type="Proteomes" id="UP000014139"/>
    </source>
</evidence>
<dbReference type="Proteomes" id="UP000014139">
    <property type="component" value="Unassembled WGS sequence"/>
</dbReference>
<organism evidence="1 2">
    <name type="scientific">Amycolatopsis vancoresmycina DSM 44592</name>
    <dbReference type="NCBI Taxonomy" id="1292037"/>
    <lineage>
        <taxon>Bacteria</taxon>
        <taxon>Bacillati</taxon>
        <taxon>Actinomycetota</taxon>
        <taxon>Actinomycetes</taxon>
        <taxon>Pseudonocardiales</taxon>
        <taxon>Pseudonocardiaceae</taxon>
        <taxon>Amycolatopsis</taxon>
    </lineage>
</organism>
<proteinExistence type="predicted"/>